<evidence type="ECO:0000256" key="2">
    <source>
        <dbReference type="SAM" id="MobiDB-lite"/>
    </source>
</evidence>
<dbReference type="Proteomes" id="UP000002499">
    <property type="component" value="Unassembled WGS sequence"/>
</dbReference>
<dbReference type="OrthoDB" id="5327951at2759"/>
<dbReference type="EMBL" id="GL698564">
    <property type="protein sequence ID" value="EFY85856.1"/>
    <property type="molecule type" value="Genomic_DNA"/>
</dbReference>
<gene>
    <name evidence="3" type="ORF">MAC_08115</name>
</gene>
<evidence type="ECO:0000256" key="1">
    <source>
        <dbReference type="SAM" id="Coils"/>
    </source>
</evidence>
<keyword evidence="1" id="KW-0175">Coiled coil</keyword>
<dbReference type="eggNOG" id="ENOG502SRP7">
    <property type="taxonomic scope" value="Eukaryota"/>
</dbReference>
<proteinExistence type="predicted"/>
<evidence type="ECO:0000313" key="4">
    <source>
        <dbReference type="Proteomes" id="UP000002499"/>
    </source>
</evidence>
<protein>
    <submittedName>
        <fullName evidence="3">Uncharacterized protein</fullName>
    </submittedName>
</protein>
<feature type="region of interest" description="Disordered" evidence="2">
    <location>
        <begin position="83"/>
        <end position="102"/>
    </location>
</feature>
<keyword evidence="4" id="KW-1185">Reference proteome</keyword>
<dbReference type="HOGENOM" id="CLU_681659_0_0_1"/>
<evidence type="ECO:0000313" key="3">
    <source>
        <dbReference type="EMBL" id="EFY85856.1"/>
    </source>
</evidence>
<dbReference type="InParanoid" id="E9EE17"/>
<sequence>MGLRLYTAQKVHRIWLLDQALVSFDIYILDGRVVFEYDGEGEEMEPESKPYVGYLDVDETANEALSADETVLCQNLRNNVQFDHDDDFSPSDGDGDVTDDDMSSATSADIMTWFRKLKDTPGSYGQWVPEYWHPDIARPLLIKHRWPNISDGDVFQLDQPRLEAIFDARNAVSRQRIEQSKWNMTERHRDQKILQARLNAATTQDYKWHARFQLLIYEQSKESVKSVTQNVKEAEDRCKREVLEHRRQGPIEGDWPLWELKKMRELLEYERSKIERLREMIKNRKNNAKDDCGPATGGLEKELAHAQRNLGIYESPVVVSQLNAERLCPGRTVDELSDPSSTAKADQLSFEYEPRLKPALGQLVTLEKWAVELPAEARRTKQKARHELKRLRKKIEGLRQCQQT</sequence>
<reference evidence="3 4" key="1">
    <citation type="journal article" date="2011" name="PLoS Genet.">
        <title>Genome sequencing and comparative transcriptomics of the model entomopathogenic fungi Metarhizium anisopliae and M. acridum.</title>
        <authorList>
            <person name="Gao Q."/>
            <person name="Jin K."/>
            <person name="Ying S.H."/>
            <person name="Zhang Y."/>
            <person name="Xiao G."/>
            <person name="Shang Y."/>
            <person name="Duan Z."/>
            <person name="Hu X."/>
            <person name="Xie X.Q."/>
            <person name="Zhou G."/>
            <person name="Peng G."/>
            <person name="Luo Z."/>
            <person name="Huang W."/>
            <person name="Wang B."/>
            <person name="Fang W."/>
            <person name="Wang S."/>
            <person name="Zhong Y."/>
            <person name="Ma L.J."/>
            <person name="St Leger R.J."/>
            <person name="Zhao G.P."/>
            <person name="Pei Y."/>
            <person name="Feng M.G."/>
            <person name="Xia Y."/>
            <person name="Wang C."/>
        </authorList>
    </citation>
    <scope>NUCLEOTIDE SEQUENCE [LARGE SCALE GENOMIC DNA]</scope>
    <source>
        <strain evidence="3 4">CQMa 102</strain>
    </source>
</reference>
<dbReference type="AlphaFoldDB" id="E9EE17"/>
<feature type="compositionally biased region" description="Acidic residues" evidence="2">
    <location>
        <begin position="84"/>
        <end position="102"/>
    </location>
</feature>
<feature type="coiled-coil region" evidence="1">
    <location>
        <begin position="217"/>
        <end position="291"/>
    </location>
</feature>
<accession>E9EE17</accession>
<name>E9EE17_METAQ</name>
<organism evidence="4">
    <name type="scientific">Metarhizium acridum (strain CQMa 102)</name>
    <dbReference type="NCBI Taxonomy" id="655827"/>
    <lineage>
        <taxon>Eukaryota</taxon>
        <taxon>Fungi</taxon>
        <taxon>Dikarya</taxon>
        <taxon>Ascomycota</taxon>
        <taxon>Pezizomycotina</taxon>
        <taxon>Sordariomycetes</taxon>
        <taxon>Hypocreomycetidae</taxon>
        <taxon>Hypocreales</taxon>
        <taxon>Clavicipitaceae</taxon>
        <taxon>Metarhizium</taxon>
    </lineage>
</organism>